<keyword evidence="4" id="KW-1185">Reference proteome</keyword>
<keyword evidence="2" id="KW-0812">Transmembrane</keyword>
<evidence type="ECO:0000313" key="4">
    <source>
        <dbReference type="Proteomes" id="UP000253303"/>
    </source>
</evidence>
<dbReference type="RefSeq" id="WP_113982211.1">
    <property type="nucleotide sequence ID" value="NZ_QMEY01000007.1"/>
</dbReference>
<organism evidence="3 4">
    <name type="scientific">Spongiactinospora rosea</name>
    <dbReference type="NCBI Taxonomy" id="2248750"/>
    <lineage>
        <taxon>Bacteria</taxon>
        <taxon>Bacillati</taxon>
        <taxon>Actinomycetota</taxon>
        <taxon>Actinomycetes</taxon>
        <taxon>Streptosporangiales</taxon>
        <taxon>Streptosporangiaceae</taxon>
        <taxon>Spongiactinospora</taxon>
    </lineage>
</organism>
<keyword evidence="2" id="KW-0472">Membrane</keyword>
<protein>
    <submittedName>
        <fullName evidence="3">Conjugal transfer protein</fullName>
    </submittedName>
</protein>
<evidence type="ECO:0000313" key="3">
    <source>
        <dbReference type="EMBL" id="RBQ18743.1"/>
    </source>
</evidence>
<dbReference type="Pfam" id="PF12642">
    <property type="entry name" value="TpcC"/>
    <property type="match status" value="1"/>
</dbReference>
<dbReference type="CDD" id="cd16428">
    <property type="entry name" value="TcpC_C"/>
    <property type="match status" value="1"/>
</dbReference>
<dbReference type="Proteomes" id="UP000253303">
    <property type="component" value="Unassembled WGS sequence"/>
</dbReference>
<evidence type="ECO:0000256" key="1">
    <source>
        <dbReference type="SAM" id="MobiDB-lite"/>
    </source>
</evidence>
<dbReference type="InterPro" id="IPR035628">
    <property type="entry name" value="TcpC_C"/>
</dbReference>
<accession>A0A366LYW3</accession>
<feature type="transmembrane region" description="Helical" evidence="2">
    <location>
        <begin position="51"/>
        <end position="72"/>
    </location>
</feature>
<comment type="caution">
    <text evidence="3">The sequence shown here is derived from an EMBL/GenBank/DDBJ whole genome shotgun (WGS) entry which is preliminary data.</text>
</comment>
<dbReference type="OrthoDB" id="4084447at2"/>
<evidence type="ECO:0000256" key="2">
    <source>
        <dbReference type="SAM" id="Phobius"/>
    </source>
</evidence>
<proteinExistence type="predicted"/>
<dbReference type="Gene3D" id="3.10.450.540">
    <property type="match status" value="1"/>
</dbReference>
<reference evidence="3 4" key="1">
    <citation type="submission" date="2018-06" db="EMBL/GenBank/DDBJ databases">
        <title>Sphaerisporangium craniellae sp. nov., isolated from a marine sponge in the South China Sea.</title>
        <authorList>
            <person name="Li L."/>
        </authorList>
    </citation>
    <scope>NUCLEOTIDE SEQUENCE [LARGE SCALE GENOMIC DNA]</scope>
    <source>
        <strain evidence="3 4">LHW63015</strain>
    </source>
</reference>
<feature type="region of interest" description="Disordered" evidence="1">
    <location>
        <begin position="1"/>
        <end position="42"/>
    </location>
</feature>
<gene>
    <name evidence="3" type="ORF">DP939_19005</name>
</gene>
<name>A0A366LYW3_9ACTN</name>
<dbReference type="CDD" id="cd16386">
    <property type="entry name" value="TcpC_N"/>
    <property type="match status" value="1"/>
</dbReference>
<dbReference type="InterPro" id="IPR024735">
    <property type="entry name" value="TcpC"/>
</dbReference>
<keyword evidence="2" id="KW-1133">Transmembrane helix</keyword>
<dbReference type="EMBL" id="QMEY01000007">
    <property type="protein sequence ID" value="RBQ18743.1"/>
    <property type="molecule type" value="Genomic_DNA"/>
</dbReference>
<sequence length="338" mass="36015">MARRSIVHRDPSVPGDQELSAFPDPGGTETPAARGRGGPRRGRWAGGGGRWLVWAGRAVLWALIIVIVFNGVRAPFERFTQGDSLSGQAAPSAGTGFPTDRAASFANQFAAAYLNMNASQPQERAGRLAPFLPEGTSDGQFGWDGAGQMSAGAIQPYGVDVTDAQHAKVNLIFQSGNRRMLLSVPVFYTEGRFVVSERPAILPAPAKADLPQEAEPDRDETTAGELRQQLGAFFEAYAKGDTVALQRYVTGKRLESFGGAFTFVKLQDLVVPPGGTIRDITAVVVWGLVPAAPPTAEPTSNGGAEGSGTLVQSYRLTVEKQGERWYVKDIRGADRSVG</sequence>
<dbReference type="AlphaFoldDB" id="A0A366LYW3"/>